<organism evidence="2 3">
    <name type="scientific">Methylobacterium soli</name>
    <dbReference type="NCBI Taxonomy" id="553447"/>
    <lineage>
        <taxon>Bacteria</taxon>
        <taxon>Pseudomonadati</taxon>
        <taxon>Pseudomonadota</taxon>
        <taxon>Alphaproteobacteria</taxon>
        <taxon>Hyphomicrobiales</taxon>
        <taxon>Methylobacteriaceae</taxon>
        <taxon>Methylobacterium</taxon>
    </lineage>
</organism>
<dbReference type="EMBL" id="VZZK01000042">
    <property type="protein sequence ID" value="KAB1073540.1"/>
    <property type="molecule type" value="Genomic_DNA"/>
</dbReference>
<reference evidence="2 3" key="1">
    <citation type="submission" date="2019-09" db="EMBL/GenBank/DDBJ databases">
        <title>YIM 48816 draft genome.</title>
        <authorList>
            <person name="Jiang L."/>
        </authorList>
    </citation>
    <scope>NUCLEOTIDE SEQUENCE [LARGE SCALE GENOMIC DNA]</scope>
    <source>
        <strain evidence="2 3">YIM 48816</strain>
    </source>
</reference>
<dbReference type="RefSeq" id="WP_151004168.1">
    <property type="nucleotide sequence ID" value="NZ_BPQY01000293.1"/>
</dbReference>
<evidence type="ECO:0000313" key="3">
    <source>
        <dbReference type="Proteomes" id="UP000474159"/>
    </source>
</evidence>
<sequence length="104" mass="11363">MGSKAPPTRFLGVAEDELTQPETVSPASSEASLARSAQLLRVIADTLGMPTTDFYLRKTTDAKPVAGSEATNECSDLLRAFLRIRDPEKRRQLLELVRSAGDEE</sequence>
<dbReference type="AlphaFoldDB" id="A0A6L3SQL7"/>
<keyword evidence="3" id="KW-1185">Reference proteome</keyword>
<evidence type="ECO:0000313" key="2">
    <source>
        <dbReference type="EMBL" id="KAB1073540.1"/>
    </source>
</evidence>
<name>A0A6L3SQL7_9HYPH</name>
<protein>
    <submittedName>
        <fullName evidence="2">Uncharacterized protein</fullName>
    </submittedName>
</protein>
<dbReference type="OrthoDB" id="8002766at2"/>
<evidence type="ECO:0000256" key="1">
    <source>
        <dbReference type="SAM" id="MobiDB-lite"/>
    </source>
</evidence>
<feature type="region of interest" description="Disordered" evidence="1">
    <location>
        <begin position="1"/>
        <end position="31"/>
    </location>
</feature>
<proteinExistence type="predicted"/>
<gene>
    <name evidence="2" type="ORF">F6X53_26930</name>
</gene>
<comment type="caution">
    <text evidence="2">The sequence shown here is derived from an EMBL/GenBank/DDBJ whole genome shotgun (WGS) entry which is preliminary data.</text>
</comment>
<accession>A0A6L3SQL7</accession>
<dbReference type="Proteomes" id="UP000474159">
    <property type="component" value="Unassembled WGS sequence"/>
</dbReference>
<feature type="compositionally biased region" description="Polar residues" evidence="1">
    <location>
        <begin position="20"/>
        <end position="31"/>
    </location>
</feature>